<evidence type="ECO:0008006" key="4">
    <source>
        <dbReference type="Google" id="ProtNLM"/>
    </source>
</evidence>
<comment type="caution">
    <text evidence="2">The sequence shown here is derived from an EMBL/GenBank/DDBJ whole genome shotgun (WGS) entry which is preliminary data.</text>
</comment>
<evidence type="ECO:0000256" key="1">
    <source>
        <dbReference type="SAM" id="SignalP"/>
    </source>
</evidence>
<dbReference type="RefSeq" id="XP_030989421.1">
    <property type="nucleotide sequence ID" value="XM_031133243.1"/>
</dbReference>
<keyword evidence="1" id="KW-0732">Signal</keyword>
<keyword evidence="3" id="KW-1185">Reference proteome</keyword>
<dbReference type="EMBL" id="SKBQ01000087">
    <property type="protein sequence ID" value="TPX07710.1"/>
    <property type="molecule type" value="Genomic_DNA"/>
</dbReference>
<dbReference type="AlphaFoldDB" id="A0A507AU33"/>
<name>A0A507AU33_9PEZI</name>
<feature type="chain" id="PRO_5021460006" description="SSCRP protein" evidence="1">
    <location>
        <begin position="24"/>
        <end position="115"/>
    </location>
</feature>
<proteinExistence type="predicted"/>
<protein>
    <recommendedName>
        <fullName evidence="4">SSCRP protein</fullName>
    </recommendedName>
</protein>
<gene>
    <name evidence="2" type="ORF">E0L32_010606</name>
</gene>
<dbReference type="OrthoDB" id="5394791at2759"/>
<organism evidence="2 3">
    <name type="scientific">Thyridium curvatum</name>
    <dbReference type="NCBI Taxonomy" id="1093900"/>
    <lineage>
        <taxon>Eukaryota</taxon>
        <taxon>Fungi</taxon>
        <taxon>Dikarya</taxon>
        <taxon>Ascomycota</taxon>
        <taxon>Pezizomycotina</taxon>
        <taxon>Sordariomycetes</taxon>
        <taxon>Sordariomycetidae</taxon>
        <taxon>Thyridiales</taxon>
        <taxon>Thyridiaceae</taxon>
        <taxon>Thyridium</taxon>
    </lineage>
</organism>
<dbReference type="Proteomes" id="UP000319257">
    <property type="component" value="Unassembled WGS sequence"/>
</dbReference>
<accession>A0A507AU33</accession>
<sequence length="115" mass="12046">MQLSKLLLFVPLVLAVASPDAGADDVTAVAQVEARSGAAPALFAKRACNANGCRCSTKHKLKQGQYCGNCVWSNGDGYIITKKRVNNHVYECSPNGDCCDYGVAKDCGSGTARCG</sequence>
<reference evidence="2 3" key="1">
    <citation type="submission" date="2019-06" db="EMBL/GenBank/DDBJ databases">
        <title>Draft genome sequence of the filamentous fungus Phialemoniopsis curvata isolated from diesel fuel.</title>
        <authorList>
            <person name="Varaljay V.A."/>
            <person name="Lyon W.J."/>
            <person name="Crouch A.L."/>
            <person name="Drake C.E."/>
            <person name="Hollomon J.M."/>
            <person name="Nadeau L.J."/>
            <person name="Nunn H.S."/>
            <person name="Stevenson B.S."/>
            <person name="Bojanowski C.L."/>
            <person name="Crookes-Goodson W.J."/>
        </authorList>
    </citation>
    <scope>NUCLEOTIDE SEQUENCE [LARGE SCALE GENOMIC DNA]</scope>
    <source>
        <strain evidence="2 3">D216</strain>
    </source>
</reference>
<evidence type="ECO:0000313" key="2">
    <source>
        <dbReference type="EMBL" id="TPX07710.1"/>
    </source>
</evidence>
<evidence type="ECO:0000313" key="3">
    <source>
        <dbReference type="Proteomes" id="UP000319257"/>
    </source>
</evidence>
<dbReference type="GeneID" id="41978053"/>
<dbReference type="InParanoid" id="A0A507AU33"/>
<feature type="signal peptide" evidence="1">
    <location>
        <begin position="1"/>
        <end position="23"/>
    </location>
</feature>